<proteinExistence type="predicted"/>
<reference evidence="1 2" key="1">
    <citation type="submission" date="2018-03" db="EMBL/GenBank/DDBJ databases">
        <title>Genomic Encyclopedia of Archaeal and Bacterial Type Strains, Phase II (KMG-II): from individual species to whole genera.</title>
        <authorList>
            <person name="Goeker M."/>
        </authorList>
    </citation>
    <scope>NUCLEOTIDE SEQUENCE [LARGE SCALE GENOMIC DNA]</scope>
    <source>
        <strain evidence="1 2">DSM 28354</strain>
    </source>
</reference>
<organism evidence="1 2">
    <name type="scientific">Spirosoma oryzae</name>
    <dbReference type="NCBI Taxonomy" id="1469603"/>
    <lineage>
        <taxon>Bacteria</taxon>
        <taxon>Pseudomonadati</taxon>
        <taxon>Bacteroidota</taxon>
        <taxon>Cytophagia</taxon>
        <taxon>Cytophagales</taxon>
        <taxon>Cytophagaceae</taxon>
        <taxon>Spirosoma</taxon>
    </lineage>
</organism>
<dbReference type="Proteomes" id="UP000238375">
    <property type="component" value="Unassembled WGS sequence"/>
</dbReference>
<dbReference type="EMBL" id="PVTE01000018">
    <property type="protein sequence ID" value="PRY34135.1"/>
    <property type="molecule type" value="Genomic_DNA"/>
</dbReference>
<accession>A0A2T0SL63</accession>
<name>A0A2T0SL63_9BACT</name>
<sequence length="38" mass="4380">MVHSLVIIDFFYYIFRIYPEKAGVTKFVASMSGIGYLC</sequence>
<gene>
    <name evidence="1" type="ORF">CLV58_1186</name>
</gene>
<evidence type="ECO:0000313" key="1">
    <source>
        <dbReference type="EMBL" id="PRY34135.1"/>
    </source>
</evidence>
<protein>
    <submittedName>
        <fullName evidence="1">Uncharacterized protein</fullName>
    </submittedName>
</protein>
<keyword evidence="2" id="KW-1185">Reference proteome</keyword>
<dbReference type="AlphaFoldDB" id="A0A2T0SL63"/>
<evidence type="ECO:0000313" key="2">
    <source>
        <dbReference type="Proteomes" id="UP000238375"/>
    </source>
</evidence>
<comment type="caution">
    <text evidence="1">The sequence shown here is derived from an EMBL/GenBank/DDBJ whole genome shotgun (WGS) entry which is preliminary data.</text>
</comment>